<dbReference type="SUPFAM" id="SSF54211">
    <property type="entry name" value="Ribosomal protein S5 domain 2-like"/>
    <property type="match status" value="1"/>
</dbReference>
<sequence>MGAGDALINQGAPDCRPVNEFAPRDLVHVGVGRAIAHHGELLQGVFEADDGRLHRGLITMPFPARHSVATFRPRNTAEIKTWPIGRSKAARAIALTFEHLGFVQYGGDLTIESNIPASHGYGSSTADVVAAIRAAAASAGAALSRATVSHLAVAAEGVSDPAAYDGRAVLFAQREGVVIEHFVGEYPPFKVVGFRHPSDQLVDTLHLPPARYDAREIEQFRCLRGLAAQAIKRQNAGLLGRVATASSRISQRHLSKSRFDDMLRLTKEAGGYGLQVAHSGTLMGILFPAEEPGVTERTNAIADRLAHSGFEDVTVFAACANGASCS</sequence>
<keyword evidence="4" id="KW-1185">Reference proteome</keyword>
<protein>
    <submittedName>
        <fullName evidence="3">Uncharacterized protein involved in propanediol utilization</fullName>
    </submittedName>
</protein>
<evidence type="ECO:0000256" key="1">
    <source>
        <dbReference type="ARBA" id="ARBA00022777"/>
    </source>
</evidence>
<accession>A0ABV4ERA7</accession>
<name>A0ABV4ERA7_BRAEL</name>
<dbReference type="InterPro" id="IPR014721">
    <property type="entry name" value="Ribsml_uS5_D2-typ_fold_subgr"/>
</dbReference>
<dbReference type="InterPro" id="IPR020568">
    <property type="entry name" value="Ribosomal_Su5_D2-typ_SF"/>
</dbReference>
<organism evidence="3 4">
    <name type="scientific">Bradyrhizobium elkanii</name>
    <dbReference type="NCBI Taxonomy" id="29448"/>
    <lineage>
        <taxon>Bacteria</taxon>
        <taxon>Pseudomonadati</taxon>
        <taxon>Pseudomonadota</taxon>
        <taxon>Alphaproteobacteria</taxon>
        <taxon>Hyphomicrobiales</taxon>
        <taxon>Nitrobacteraceae</taxon>
        <taxon>Bradyrhizobium</taxon>
    </lineage>
</organism>
<keyword evidence="1" id="KW-0418">Kinase</keyword>
<reference evidence="3 4" key="1">
    <citation type="submission" date="2024-07" db="EMBL/GenBank/DDBJ databases">
        <title>Genomic Encyclopedia of Type Strains, Phase V (KMG-V): Genome sequencing to study the core and pangenomes of soil and plant-associated prokaryotes.</title>
        <authorList>
            <person name="Whitman W."/>
        </authorList>
    </citation>
    <scope>NUCLEOTIDE SEQUENCE [LARGE SCALE GENOMIC DNA]</scope>
    <source>
        <strain evidence="3 4">USDA 415</strain>
    </source>
</reference>
<evidence type="ECO:0000313" key="3">
    <source>
        <dbReference type="EMBL" id="MEY9313489.1"/>
    </source>
</evidence>
<feature type="domain" description="GHMP kinase N-terminal" evidence="2">
    <location>
        <begin position="90"/>
        <end position="162"/>
    </location>
</feature>
<dbReference type="Pfam" id="PF00288">
    <property type="entry name" value="GHMP_kinases_N"/>
    <property type="match status" value="1"/>
</dbReference>
<gene>
    <name evidence="3" type="ORF">ABIF29_000288</name>
</gene>
<dbReference type="Proteomes" id="UP001565471">
    <property type="component" value="Unassembled WGS sequence"/>
</dbReference>
<evidence type="ECO:0000313" key="4">
    <source>
        <dbReference type="Proteomes" id="UP001565471"/>
    </source>
</evidence>
<evidence type="ECO:0000259" key="2">
    <source>
        <dbReference type="Pfam" id="PF00288"/>
    </source>
</evidence>
<dbReference type="PIRSF" id="PIRSF033887">
    <property type="entry name" value="PduX"/>
    <property type="match status" value="1"/>
</dbReference>
<dbReference type="Gene3D" id="3.30.230.10">
    <property type="match status" value="1"/>
</dbReference>
<keyword evidence="1" id="KW-0808">Transferase</keyword>
<dbReference type="InterPro" id="IPR006204">
    <property type="entry name" value="GHMP_kinase_N_dom"/>
</dbReference>
<dbReference type="RefSeq" id="WP_077231216.1">
    <property type="nucleotide sequence ID" value="NZ_CP126027.1"/>
</dbReference>
<comment type="caution">
    <text evidence="3">The sequence shown here is derived from an EMBL/GenBank/DDBJ whole genome shotgun (WGS) entry which is preliminary data.</text>
</comment>
<dbReference type="EMBL" id="JBGBZA010000001">
    <property type="protein sequence ID" value="MEY9313489.1"/>
    <property type="molecule type" value="Genomic_DNA"/>
</dbReference>
<dbReference type="InterPro" id="IPR012363">
    <property type="entry name" value="PduX"/>
</dbReference>
<proteinExistence type="predicted"/>